<dbReference type="AlphaFoldDB" id="A0A2K3KIQ6"/>
<comment type="caution">
    <text evidence="1">The sequence shown here is derived from an EMBL/GenBank/DDBJ whole genome shotgun (WGS) entry which is preliminary data.</text>
</comment>
<reference evidence="1 2" key="1">
    <citation type="journal article" date="2014" name="Am. J. Bot.">
        <title>Genome assembly and annotation for red clover (Trifolium pratense; Fabaceae).</title>
        <authorList>
            <person name="Istvanek J."/>
            <person name="Jaros M."/>
            <person name="Krenek A."/>
            <person name="Repkova J."/>
        </authorList>
    </citation>
    <scope>NUCLEOTIDE SEQUENCE [LARGE SCALE GENOMIC DNA]</scope>
    <source>
        <strain evidence="2">cv. Tatra</strain>
        <tissue evidence="1">Young leaves</tissue>
    </source>
</reference>
<dbReference type="Proteomes" id="UP000236291">
    <property type="component" value="Unassembled WGS sequence"/>
</dbReference>
<evidence type="ECO:0000313" key="1">
    <source>
        <dbReference type="EMBL" id="PNX66143.1"/>
    </source>
</evidence>
<reference evidence="1 2" key="2">
    <citation type="journal article" date="2017" name="Front. Plant Sci.">
        <title>Gene Classification and Mining of Molecular Markers Useful in Red Clover (Trifolium pratense) Breeding.</title>
        <authorList>
            <person name="Istvanek J."/>
            <person name="Dluhosova J."/>
            <person name="Dluhos P."/>
            <person name="Patkova L."/>
            <person name="Nedelnik J."/>
            <person name="Repkova J."/>
        </authorList>
    </citation>
    <scope>NUCLEOTIDE SEQUENCE [LARGE SCALE GENOMIC DNA]</scope>
    <source>
        <strain evidence="2">cv. Tatra</strain>
        <tissue evidence="1">Young leaves</tissue>
    </source>
</reference>
<protein>
    <submittedName>
        <fullName evidence="1">Uncharacterized protein</fullName>
    </submittedName>
</protein>
<accession>A0A2K3KIQ6</accession>
<dbReference type="EMBL" id="ASHM01097979">
    <property type="protein sequence ID" value="PNX66143.1"/>
    <property type="molecule type" value="Genomic_DNA"/>
</dbReference>
<proteinExistence type="predicted"/>
<gene>
    <name evidence="1" type="ORF">L195_g054928</name>
</gene>
<evidence type="ECO:0000313" key="2">
    <source>
        <dbReference type="Proteomes" id="UP000236291"/>
    </source>
</evidence>
<organism evidence="1 2">
    <name type="scientific">Trifolium pratense</name>
    <name type="common">Red clover</name>
    <dbReference type="NCBI Taxonomy" id="57577"/>
    <lineage>
        <taxon>Eukaryota</taxon>
        <taxon>Viridiplantae</taxon>
        <taxon>Streptophyta</taxon>
        <taxon>Embryophyta</taxon>
        <taxon>Tracheophyta</taxon>
        <taxon>Spermatophyta</taxon>
        <taxon>Magnoliopsida</taxon>
        <taxon>eudicotyledons</taxon>
        <taxon>Gunneridae</taxon>
        <taxon>Pentapetalae</taxon>
        <taxon>rosids</taxon>
        <taxon>fabids</taxon>
        <taxon>Fabales</taxon>
        <taxon>Fabaceae</taxon>
        <taxon>Papilionoideae</taxon>
        <taxon>50 kb inversion clade</taxon>
        <taxon>NPAAA clade</taxon>
        <taxon>Hologalegina</taxon>
        <taxon>IRL clade</taxon>
        <taxon>Trifolieae</taxon>
        <taxon>Trifolium</taxon>
    </lineage>
</organism>
<name>A0A2K3KIQ6_TRIPR</name>
<sequence length="59" mass="6722">MSLVPDLHRCGGGDQLIIVALNVLTGYAPVWWWWTAYHDIILAVTDEEDERGIKEIVIE</sequence>